<proteinExistence type="predicted"/>
<accession>A0A9N9A3F3</accession>
<evidence type="ECO:0000256" key="1">
    <source>
        <dbReference type="ARBA" id="ARBA00022723"/>
    </source>
</evidence>
<feature type="non-terminal residue" evidence="5">
    <location>
        <position position="1"/>
    </location>
</feature>
<keyword evidence="3" id="KW-0862">Zinc</keyword>
<dbReference type="Pfam" id="PF04500">
    <property type="entry name" value="FLYWCH"/>
    <property type="match status" value="1"/>
</dbReference>
<organism evidence="5 6">
    <name type="scientific">Cetraspora pellucida</name>
    <dbReference type="NCBI Taxonomy" id="1433469"/>
    <lineage>
        <taxon>Eukaryota</taxon>
        <taxon>Fungi</taxon>
        <taxon>Fungi incertae sedis</taxon>
        <taxon>Mucoromycota</taxon>
        <taxon>Glomeromycotina</taxon>
        <taxon>Glomeromycetes</taxon>
        <taxon>Diversisporales</taxon>
        <taxon>Gigasporaceae</taxon>
        <taxon>Cetraspora</taxon>
    </lineage>
</organism>
<reference evidence="5" key="1">
    <citation type="submission" date="2021-06" db="EMBL/GenBank/DDBJ databases">
        <authorList>
            <person name="Kallberg Y."/>
            <person name="Tangrot J."/>
            <person name="Rosling A."/>
        </authorList>
    </citation>
    <scope>NUCLEOTIDE SEQUENCE</scope>
    <source>
        <strain evidence="5">FL966</strain>
    </source>
</reference>
<dbReference type="OrthoDB" id="2308632at2759"/>
<comment type="caution">
    <text evidence="5">The sequence shown here is derived from an EMBL/GenBank/DDBJ whole genome shotgun (WGS) entry which is preliminary data.</text>
</comment>
<gene>
    <name evidence="5" type="ORF">CPELLU_LOCUS3125</name>
</gene>
<dbReference type="Gene3D" id="2.20.25.240">
    <property type="match status" value="1"/>
</dbReference>
<dbReference type="Proteomes" id="UP000789759">
    <property type="component" value="Unassembled WGS sequence"/>
</dbReference>
<dbReference type="GO" id="GO:0008270">
    <property type="term" value="F:zinc ion binding"/>
    <property type="evidence" value="ECO:0007669"/>
    <property type="project" value="UniProtKB-KW"/>
</dbReference>
<dbReference type="AlphaFoldDB" id="A0A9N9A3F3"/>
<dbReference type="InterPro" id="IPR007588">
    <property type="entry name" value="Znf_FLYWCH"/>
</dbReference>
<keyword evidence="2" id="KW-0863">Zinc-finger</keyword>
<evidence type="ECO:0000256" key="3">
    <source>
        <dbReference type="ARBA" id="ARBA00022833"/>
    </source>
</evidence>
<name>A0A9N9A3F3_9GLOM</name>
<feature type="domain" description="FLYWCH-type" evidence="4">
    <location>
        <begin position="7"/>
        <end position="68"/>
    </location>
</feature>
<evidence type="ECO:0000259" key="4">
    <source>
        <dbReference type="Pfam" id="PF04500"/>
    </source>
</evidence>
<keyword evidence="1" id="KW-0479">Metal-binding</keyword>
<sequence length="138" mass="16083">YEICKIVQSIHGNEKIIIHEYILVKERNINKNYYWCCEYRSLKCCKGCAITVLKGQEHVLKKFNEHNHLSKASHADIIQALNDIKETVSYIHNKLSQIIQDAIINMSEASSAICQIMKLFANRFHVLEIKNYLLIPNH</sequence>
<keyword evidence="6" id="KW-1185">Reference proteome</keyword>
<dbReference type="EMBL" id="CAJVQA010001468">
    <property type="protein sequence ID" value="CAG8515460.1"/>
    <property type="molecule type" value="Genomic_DNA"/>
</dbReference>
<evidence type="ECO:0000313" key="5">
    <source>
        <dbReference type="EMBL" id="CAG8515460.1"/>
    </source>
</evidence>
<protein>
    <submittedName>
        <fullName evidence="5">4762_t:CDS:1</fullName>
    </submittedName>
</protein>
<evidence type="ECO:0000313" key="6">
    <source>
        <dbReference type="Proteomes" id="UP000789759"/>
    </source>
</evidence>
<evidence type="ECO:0000256" key="2">
    <source>
        <dbReference type="ARBA" id="ARBA00022771"/>
    </source>
</evidence>